<feature type="chain" id="PRO_5011607075" evidence="1">
    <location>
        <begin position="25"/>
        <end position="167"/>
    </location>
</feature>
<organism evidence="2 3">
    <name type="scientific">Loktanella salsilacus</name>
    <dbReference type="NCBI Taxonomy" id="195913"/>
    <lineage>
        <taxon>Bacteria</taxon>
        <taxon>Pseudomonadati</taxon>
        <taxon>Pseudomonadota</taxon>
        <taxon>Alphaproteobacteria</taxon>
        <taxon>Rhodobacterales</taxon>
        <taxon>Roseobacteraceae</taxon>
        <taxon>Loktanella</taxon>
    </lineage>
</organism>
<dbReference type="OrthoDB" id="8451664at2"/>
<reference evidence="2 3" key="1">
    <citation type="submission" date="2016-10" db="EMBL/GenBank/DDBJ databases">
        <authorList>
            <person name="de Groot N.N."/>
        </authorList>
    </citation>
    <scope>NUCLEOTIDE SEQUENCE [LARGE SCALE GENOMIC DNA]</scope>
    <source>
        <strain evidence="2 3">DSM 16199</strain>
    </source>
</reference>
<proteinExistence type="predicted"/>
<dbReference type="EMBL" id="FOTF01000026">
    <property type="protein sequence ID" value="SFL53315.1"/>
    <property type="molecule type" value="Genomic_DNA"/>
</dbReference>
<dbReference type="Proteomes" id="UP000199550">
    <property type="component" value="Unassembled WGS sequence"/>
</dbReference>
<name>A0A1I4IG95_9RHOB</name>
<evidence type="ECO:0000313" key="2">
    <source>
        <dbReference type="EMBL" id="SFL53315.1"/>
    </source>
</evidence>
<keyword evidence="1" id="KW-0732">Signal</keyword>
<evidence type="ECO:0000313" key="3">
    <source>
        <dbReference type="Proteomes" id="UP000199550"/>
    </source>
</evidence>
<feature type="signal peptide" evidence="1">
    <location>
        <begin position="1"/>
        <end position="24"/>
    </location>
</feature>
<dbReference type="AlphaFoldDB" id="A0A1I4IG95"/>
<sequence>MKNRLKYIPSAGLAFVLFSSAASANCLPPMQTLFACTFENTDTRVEFCHEIATERTSNASSVPEDQSSYSLARGTAPTELYFTPTTSYFNVISASAIDQKIYGRDLTDFLVIGYENVDYIYAALIGVDDRYYDSFYGAEIRVYKNENDFQNMADATPTGNLQKPRWR</sequence>
<evidence type="ECO:0000256" key="1">
    <source>
        <dbReference type="SAM" id="SignalP"/>
    </source>
</evidence>
<keyword evidence="3" id="KW-1185">Reference proteome</keyword>
<protein>
    <submittedName>
        <fullName evidence="2">Uncharacterized protein</fullName>
    </submittedName>
</protein>
<gene>
    <name evidence="2" type="ORF">SAMN04488004_1263</name>
</gene>
<accession>A0A1I4IG95</accession>
<dbReference type="RefSeq" id="WP_090191309.1">
    <property type="nucleotide sequence ID" value="NZ_FOTF01000026.1"/>
</dbReference>